<keyword evidence="5" id="KW-1185">Reference proteome</keyword>
<dbReference type="SUPFAM" id="SSF47413">
    <property type="entry name" value="lambda repressor-like DNA-binding domains"/>
    <property type="match status" value="1"/>
</dbReference>
<dbReference type="InterPro" id="IPR014710">
    <property type="entry name" value="RmlC-like_jellyroll"/>
</dbReference>
<organism evidence="4 5">
    <name type="scientific">Mycobacterium saskatchewanense</name>
    <dbReference type="NCBI Taxonomy" id="220927"/>
    <lineage>
        <taxon>Bacteria</taxon>
        <taxon>Bacillati</taxon>
        <taxon>Actinomycetota</taxon>
        <taxon>Actinomycetes</taxon>
        <taxon>Mycobacteriales</taxon>
        <taxon>Mycobacteriaceae</taxon>
        <taxon>Mycobacterium</taxon>
        <taxon>Mycobacterium simiae complex</taxon>
    </lineage>
</organism>
<dbReference type="InterPro" id="IPR009061">
    <property type="entry name" value="DNA-bd_dom_put_sf"/>
</dbReference>
<dbReference type="SUPFAM" id="SSF51182">
    <property type="entry name" value="RmlC-like cupins"/>
    <property type="match status" value="1"/>
</dbReference>
<dbReference type="PANTHER" id="PTHR46797">
    <property type="entry name" value="HTH-TYPE TRANSCRIPTIONAL REGULATOR"/>
    <property type="match status" value="1"/>
</dbReference>
<dbReference type="CDD" id="cd02209">
    <property type="entry name" value="cupin_XRE_C"/>
    <property type="match status" value="1"/>
</dbReference>
<evidence type="ECO:0000256" key="1">
    <source>
        <dbReference type="ARBA" id="ARBA00023125"/>
    </source>
</evidence>
<dbReference type="Pfam" id="PF13411">
    <property type="entry name" value="MerR_1"/>
    <property type="match status" value="1"/>
</dbReference>
<protein>
    <recommendedName>
        <fullName evidence="6">MerR family transcriptional regulator</fullName>
    </recommendedName>
</protein>
<evidence type="ECO:0000313" key="5">
    <source>
        <dbReference type="Proteomes" id="UP000193387"/>
    </source>
</evidence>
<feature type="domain" description="HTH merR-type" evidence="2">
    <location>
        <begin position="9"/>
        <end position="75"/>
    </location>
</feature>
<dbReference type="GO" id="GO:0005829">
    <property type="term" value="C:cytosol"/>
    <property type="evidence" value="ECO:0007669"/>
    <property type="project" value="TreeGrafter"/>
</dbReference>
<dbReference type="PANTHER" id="PTHR46797:SF1">
    <property type="entry name" value="METHYLPHOSPHONATE SYNTHASE"/>
    <property type="match status" value="1"/>
</dbReference>
<dbReference type="Pfam" id="PF01381">
    <property type="entry name" value="HTH_3"/>
    <property type="match status" value="1"/>
</dbReference>
<gene>
    <name evidence="4" type="ORF">AWC23_26375</name>
</gene>
<dbReference type="InterPro" id="IPR010982">
    <property type="entry name" value="Lambda_DNA-bd_dom_sf"/>
</dbReference>
<dbReference type="PROSITE" id="PS50943">
    <property type="entry name" value="HTH_CROC1"/>
    <property type="match status" value="1"/>
</dbReference>
<dbReference type="Gene3D" id="2.60.120.10">
    <property type="entry name" value="Jelly Rolls"/>
    <property type="match status" value="1"/>
</dbReference>
<dbReference type="InterPro" id="IPR000551">
    <property type="entry name" value="MerR-type_HTH_dom"/>
</dbReference>
<dbReference type="Pfam" id="PF07883">
    <property type="entry name" value="Cupin_2"/>
    <property type="match status" value="1"/>
</dbReference>
<dbReference type="CDD" id="cd00093">
    <property type="entry name" value="HTH_XRE"/>
    <property type="match status" value="1"/>
</dbReference>
<evidence type="ECO:0008006" key="6">
    <source>
        <dbReference type="Google" id="ProtNLM"/>
    </source>
</evidence>
<accession>A0AAJ3NKJ7</accession>
<dbReference type="GO" id="GO:0003700">
    <property type="term" value="F:DNA-binding transcription factor activity"/>
    <property type="evidence" value="ECO:0007669"/>
    <property type="project" value="TreeGrafter"/>
</dbReference>
<dbReference type="EMBL" id="LQPR01000084">
    <property type="protein sequence ID" value="ORW64168.1"/>
    <property type="molecule type" value="Genomic_DNA"/>
</dbReference>
<evidence type="ECO:0000259" key="3">
    <source>
        <dbReference type="PROSITE" id="PS50943"/>
    </source>
</evidence>
<dbReference type="SUPFAM" id="SSF46955">
    <property type="entry name" value="Putative DNA-binding domain"/>
    <property type="match status" value="1"/>
</dbReference>
<dbReference type="SMART" id="SM00422">
    <property type="entry name" value="HTH_MERR"/>
    <property type="match status" value="1"/>
</dbReference>
<sequence>MSVERPRYVGEVAKLVGTSPSRIRMWERDGLLNPRRTSSGHRLYSAADVDRLRELKRLVDQEGWSATAIKANLNAHFPDKVSPANAIGQRIRELRGEAGWSLRDLANGSGLAVSTINSLERGQSMPSVGTLHKLARAFGMTLASMLEADEPSASLVVRKSERVLLPMRTPGIAWEKLYTGDSVLESLMVTVQPGAGTEGTLQHDGEEFLYVIRGAIELILDGNQVYDLEAGDAMTFDSMREHSYSNRGSKVAQIVWVNTPPTI</sequence>
<dbReference type="Gene3D" id="1.10.260.40">
    <property type="entry name" value="lambda repressor-like DNA-binding domains"/>
    <property type="match status" value="1"/>
</dbReference>
<dbReference type="InterPro" id="IPR050807">
    <property type="entry name" value="TransReg_Diox_bact_type"/>
</dbReference>
<dbReference type="InterPro" id="IPR013096">
    <property type="entry name" value="Cupin_2"/>
</dbReference>
<dbReference type="InterPro" id="IPR011051">
    <property type="entry name" value="RmlC_Cupin_sf"/>
</dbReference>
<dbReference type="SMART" id="SM00530">
    <property type="entry name" value="HTH_XRE"/>
    <property type="match status" value="1"/>
</dbReference>
<feature type="domain" description="HTH cro/C1-type" evidence="3">
    <location>
        <begin position="91"/>
        <end position="145"/>
    </location>
</feature>
<dbReference type="PROSITE" id="PS50937">
    <property type="entry name" value="HTH_MERR_2"/>
    <property type="match status" value="1"/>
</dbReference>
<keyword evidence="1" id="KW-0238">DNA-binding</keyword>
<name>A0AAJ3NKJ7_9MYCO</name>
<dbReference type="AlphaFoldDB" id="A0AAJ3NKJ7"/>
<dbReference type="CDD" id="cd00592">
    <property type="entry name" value="HTH_MerR-like"/>
    <property type="match status" value="1"/>
</dbReference>
<reference evidence="4 5" key="1">
    <citation type="submission" date="2016-01" db="EMBL/GenBank/DDBJ databases">
        <title>The new phylogeny of the genus Mycobacterium.</title>
        <authorList>
            <person name="Tarcisio F."/>
            <person name="Conor M."/>
            <person name="Antonella G."/>
            <person name="Elisabetta G."/>
            <person name="Giulia F.S."/>
            <person name="Sara T."/>
            <person name="Anna F."/>
            <person name="Clotilde B."/>
            <person name="Roberto B."/>
            <person name="Veronica D.S."/>
            <person name="Fabio R."/>
            <person name="Monica P."/>
            <person name="Olivier J."/>
            <person name="Enrico T."/>
            <person name="Nicola S."/>
        </authorList>
    </citation>
    <scope>NUCLEOTIDE SEQUENCE [LARGE SCALE GENOMIC DNA]</scope>
    <source>
        <strain evidence="4 5">DSM 44616</strain>
    </source>
</reference>
<proteinExistence type="predicted"/>
<dbReference type="InterPro" id="IPR001387">
    <property type="entry name" value="Cro/C1-type_HTH"/>
</dbReference>
<comment type="caution">
    <text evidence="4">The sequence shown here is derived from an EMBL/GenBank/DDBJ whole genome shotgun (WGS) entry which is preliminary data.</text>
</comment>
<evidence type="ECO:0000259" key="2">
    <source>
        <dbReference type="PROSITE" id="PS50937"/>
    </source>
</evidence>
<dbReference type="Gene3D" id="1.10.1660.10">
    <property type="match status" value="1"/>
</dbReference>
<dbReference type="Proteomes" id="UP000193387">
    <property type="component" value="Unassembled WGS sequence"/>
</dbReference>
<evidence type="ECO:0000313" key="4">
    <source>
        <dbReference type="EMBL" id="ORW64168.1"/>
    </source>
</evidence>
<dbReference type="GO" id="GO:0003677">
    <property type="term" value="F:DNA binding"/>
    <property type="evidence" value="ECO:0007669"/>
    <property type="project" value="UniProtKB-KW"/>
</dbReference>